<dbReference type="EMBL" id="JABFDB010000024">
    <property type="protein sequence ID" value="NYZ23124.1"/>
    <property type="molecule type" value="Genomic_DNA"/>
</dbReference>
<sequence>MPSIETATERVITLMTPTEKATLEQKARQAGVSVGEFVRRSVDAYDPEEAALLAELEALAVELKRSNDEASSALDRALASIAETRAQLDRSAA</sequence>
<name>A0ABX2TG29_9PROT</name>
<feature type="coiled-coil region" evidence="1">
    <location>
        <begin position="49"/>
        <end position="87"/>
    </location>
</feature>
<evidence type="ECO:0008006" key="4">
    <source>
        <dbReference type="Google" id="ProtNLM"/>
    </source>
</evidence>
<dbReference type="InterPro" id="IPR053842">
    <property type="entry name" value="NikA-like"/>
</dbReference>
<keyword evidence="3" id="KW-1185">Reference proteome</keyword>
<evidence type="ECO:0000313" key="2">
    <source>
        <dbReference type="EMBL" id="NYZ23124.1"/>
    </source>
</evidence>
<proteinExistence type="predicted"/>
<dbReference type="RefSeq" id="WP_180284895.1">
    <property type="nucleotide sequence ID" value="NZ_JABFDB010000024.1"/>
</dbReference>
<gene>
    <name evidence="2" type="ORF">HND93_25735</name>
</gene>
<dbReference type="Proteomes" id="UP000584642">
    <property type="component" value="Unassembled WGS sequence"/>
</dbReference>
<dbReference type="Pfam" id="PF21983">
    <property type="entry name" value="NikA-like"/>
    <property type="match status" value="1"/>
</dbReference>
<evidence type="ECO:0000313" key="3">
    <source>
        <dbReference type="Proteomes" id="UP000584642"/>
    </source>
</evidence>
<keyword evidence="1" id="KW-0175">Coiled coil</keyword>
<organism evidence="2 3">
    <name type="scientific">Azospirillum oleiclasticum</name>
    <dbReference type="NCBI Taxonomy" id="2735135"/>
    <lineage>
        <taxon>Bacteria</taxon>
        <taxon>Pseudomonadati</taxon>
        <taxon>Pseudomonadota</taxon>
        <taxon>Alphaproteobacteria</taxon>
        <taxon>Rhodospirillales</taxon>
        <taxon>Azospirillaceae</taxon>
        <taxon>Azospirillum</taxon>
    </lineage>
</organism>
<reference evidence="2 3" key="1">
    <citation type="submission" date="2020-05" db="EMBL/GenBank/DDBJ databases">
        <title>Azospirillum oleiclasticum sp. nov, a nitrogen-fixing and heavy crude oil-emulsifying bacterium isolated from the crude oil of Yumen Oilfield.</title>
        <authorList>
            <person name="Wu D."/>
            <person name="Cai M."/>
            <person name="Zhang X."/>
        </authorList>
    </citation>
    <scope>NUCLEOTIDE SEQUENCE [LARGE SCALE GENOMIC DNA]</scope>
    <source>
        <strain evidence="2 3">ROY-1-1-2</strain>
    </source>
</reference>
<protein>
    <recommendedName>
        <fullName evidence="4">Ribbon-helix-helix protein CopG domain-containing protein</fullName>
    </recommendedName>
</protein>
<accession>A0ABX2TG29</accession>
<comment type="caution">
    <text evidence="2">The sequence shown here is derived from an EMBL/GenBank/DDBJ whole genome shotgun (WGS) entry which is preliminary data.</text>
</comment>
<evidence type="ECO:0000256" key="1">
    <source>
        <dbReference type="SAM" id="Coils"/>
    </source>
</evidence>